<gene>
    <name evidence="1" type="ORF">FPZ42_10185</name>
</gene>
<dbReference type="EMBL" id="VOEI01000003">
    <property type="protein sequence ID" value="TWR25994.1"/>
    <property type="molecule type" value="Genomic_DNA"/>
</dbReference>
<evidence type="ECO:0000313" key="2">
    <source>
        <dbReference type="Proteomes" id="UP000318010"/>
    </source>
</evidence>
<sequence length="359" mass="42826">MYYLGSGRSIPVHKMDFHLIIRSAWEGYDKSKTIRSIDDISAMVSTNHVYRITFDDDDIVIAKLSFFGKFEHFKEDHRIIQALSNNLLYPFENLLSKSLLKNNRVYIYRYKSGKDDAWVVFYNPTRMAERLPRRLDDDMIRKLGSQIGKFHKACSRVKNVVPKSSKTLRTDIYDLQRQLDKDEQKFGTRAQVDLLKYHCEQFLKNRSRYNMSSFEIIPVFIDWNIGNFSVTADLELFSRWDYDWFRMSYRLLDFYFFSRVVSDAGDRTVFSYVIGPMMEDRFILFLQEYHKINPITADEIRFLKEAYRFFILNYVIKDGKYFFSEQYAKKLQAEAMEIYLPSVDRDFDAEKIIKALGLE</sequence>
<name>A0A563U3S2_9SPHI</name>
<reference evidence="1 2" key="1">
    <citation type="submission" date="2019-07" db="EMBL/GenBank/DDBJ databases">
        <authorList>
            <person name="Kim J."/>
        </authorList>
    </citation>
    <scope>NUCLEOTIDE SEQUENCE [LARGE SCALE GENOMIC DNA]</scope>
    <source>
        <strain evidence="1 2">MJ1a</strain>
    </source>
</reference>
<dbReference type="SUPFAM" id="SSF56112">
    <property type="entry name" value="Protein kinase-like (PK-like)"/>
    <property type="match status" value="1"/>
</dbReference>
<dbReference type="InterPro" id="IPR011009">
    <property type="entry name" value="Kinase-like_dom_sf"/>
</dbReference>
<dbReference type="AlphaFoldDB" id="A0A563U3S2"/>
<protein>
    <recommendedName>
        <fullName evidence="3">Aminoglycoside phosphotransferase domain-containing protein</fullName>
    </recommendedName>
</protein>
<keyword evidence="2" id="KW-1185">Reference proteome</keyword>
<dbReference type="Proteomes" id="UP000318010">
    <property type="component" value="Unassembled WGS sequence"/>
</dbReference>
<organism evidence="1 2">
    <name type="scientific">Mucilaginibacter achroorhodeus</name>
    <dbReference type="NCBI Taxonomy" id="2599294"/>
    <lineage>
        <taxon>Bacteria</taxon>
        <taxon>Pseudomonadati</taxon>
        <taxon>Bacteroidota</taxon>
        <taxon>Sphingobacteriia</taxon>
        <taxon>Sphingobacteriales</taxon>
        <taxon>Sphingobacteriaceae</taxon>
        <taxon>Mucilaginibacter</taxon>
    </lineage>
</organism>
<evidence type="ECO:0000313" key="1">
    <source>
        <dbReference type="EMBL" id="TWR25994.1"/>
    </source>
</evidence>
<accession>A0A563U3S2</accession>
<dbReference type="OrthoDB" id="1112892at2"/>
<comment type="caution">
    <text evidence="1">The sequence shown here is derived from an EMBL/GenBank/DDBJ whole genome shotgun (WGS) entry which is preliminary data.</text>
</comment>
<proteinExistence type="predicted"/>
<evidence type="ECO:0008006" key="3">
    <source>
        <dbReference type="Google" id="ProtNLM"/>
    </source>
</evidence>